<evidence type="ECO:0000313" key="10">
    <source>
        <dbReference type="Proteomes" id="UP000231912"/>
    </source>
</evidence>
<evidence type="ECO:0000256" key="5">
    <source>
        <dbReference type="ARBA" id="ARBA00022960"/>
    </source>
</evidence>
<evidence type="ECO:0000313" key="9">
    <source>
        <dbReference type="EMBL" id="PJZ67776.1"/>
    </source>
</evidence>
<comment type="subcellular location">
    <subcellularLocation>
        <location evidence="1">Cell membrane</location>
        <topology evidence="1">Multi-pass membrane protein</topology>
    </subcellularLocation>
</comment>
<dbReference type="InterPro" id="IPR007227">
    <property type="entry name" value="Cell_shape_determining_MreD"/>
</dbReference>
<dbReference type="EMBL" id="NPDT01000001">
    <property type="protein sequence ID" value="PJZ67776.1"/>
    <property type="molecule type" value="Genomic_DNA"/>
</dbReference>
<proteinExistence type="inferred from homology"/>
<feature type="transmembrane region" description="Helical" evidence="8">
    <location>
        <begin position="108"/>
        <end position="130"/>
    </location>
</feature>
<name>A0A2M9ZHG6_9LEPT</name>
<organism evidence="9 10">
    <name type="scientific">Leptospira wolffii</name>
    <dbReference type="NCBI Taxonomy" id="409998"/>
    <lineage>
        <taxon>Bacteria</taxon>
        <taxon>Pseudomonadati</taxon>
        <taxon>Spirochaetota</taxon>
        <taxon>Spirochaetia</taxon>
        <taxon>Leptospirales</taxon>
        <taxon>Leptospiraceae</taxon>
        <taxon>Leptospira</taxon>
    </lineage>
</organism>
<evidence type="ECO:0000256" key="2">
    <source>
        <dbReference type="ARBA" id="ARBA00007776"/>
    </source>
</evidence>
<keyword evidence="6 8" id="KW-1133">Transmembrane helix</keyword>
<dbReference type="GO" id="GO:0005886">
    <property type="term" value="C:plasma membrane"/>
    <property type="evidence" value="ECO:0007669"/>
    <property type="project" value="UniProtKB-SubCell"/>
</dbReference>
<keyword evidence="7 8" id="KW-0472">Membrane</keyword>
<comment type="caution">
    <text evidence="9">The sequence shown here is derived from an EMBL/GenBank/DDBJ whole genome shotgun (WGS) entry which is preliminary data.</text>
</comment>
<gene>
    <name evidence="9" type="primary">mreD</name>
    <name evidence="9" type="ORF">CH371_07225</name>
</gene>
<comment type="similarity">
    <text evidence="2">Belongs to the MreD family.</text>
</comment>
<sequence length="167" mass="18656">MILEYVVIGAGIFIAHFLNGTNTFEISGFKPDFMVLFVLFFALRKGAMAGIWIGFFGGLLSDSGLGGEIVGEVVTYKIGLHSLTFCVMGYIVGRFARPAYHENQISIMLYALAVTLVSRIAAYYLFTLFFHENLNYSIFSTSLFNALIAPVFFWILGKLYRLEQAEA</sequence>
<evidence type="ECO:0000256" key="7">
    <source>
        <dbReference type="ARBA" id="ARBA00023136"/>
    </source>
</evidence>
<evidence type="ECO:0000256" key="6">
    <source>
        <dbReference type="ARBA" id="ARBA00022989"/>
    </source>
</evidence>
<reference evidence="9 10" key="1">
    <citation type="submission" date="2017-07" db="EMBL/GenBank/DDBJ databases">
        <title>Leptospira spp. isolated from tropical soils.</title>
        <authorList>
            <person name="Thibeaux R."/>
            <person name="Iraola G."/>
            <person name="Ferres I."/>
            <person name="Bierque E."/>
            <person name="Girault D."/>
            <person name="Soupe-Gilbert M.-E."/>
            <person name="Picardeau M."/>
            <person name="Goarant C."/>
        </authorList>
    </citation>
    <scope>NUCLEOTIDE SEQUENCE [LARGE SCALE GENOMIC DNA]</scope>
    <source>
        <strain evidence="9 10">FH2-C-A2</strain>
    </source>
</reference>
<dbReference type="NCBIfam" id="TIGR03426">
    <property type="entry name" value="shape_MreD"/>
    <property type="match status" value="1"/>
</dbReference>
<dbReference type="AlphaFoldDB" id="A0A2M9ZHG6"/>
<evidence type="ECO:0000256" key="8">
    <source>
        <dbReference type="SAM" id="Phobius"/>
    </source>
</evidence>
<dbReference type="Pfam" id="PF04093">
    <property type="entry name" value="MreD"/>
    <property type="match status" value="1"/>
</dbReference>
<dbReference type="Gene3D" id="1.10.1760.20">
    <property type="match status" value="1"/>
</dbReference>
<keyword evidence="4 8" id="KW-0812">Transmembrane</keyword>
<feature type="transmembrane region" description="Helical" evidence="8">
    <location>
        <begin position="36"/>
        <end position="58"/>
    </location>
</feature>
<keyword evidence="5" id="KW-0133">Cell shape</keyword>
<dbReference type="RefSeq" id="WP_016547093.1">
    <property type="nucleotide sequence ID" value="NZ_NPDT01000001.1"/>
</dbReference>
<feature type="transmembrane region" description="Helical" evidence="8">
    <location>
        <begin position="6"/>
        <end position="24"/>
    </location>
</feature>
<dbReference type="Proteomes" id="UP000231912">
    <property type="component" value="Unassembled WGS sequence"/>
</dbReference>
<evidence type="ECO:0000256" key="4">
    <source>
        <dbReference type="ARBA" id="ARBA00022692"/>
    </source>
</evidence>
<evidence type="ECO:0000256" key="1">
    <source>
        <dbReference type="ARBA" id="ARBA00004651"/>
    </source>
</evidence>
<evidence type="ECO:0000256" key="3">
    <source>
        <dbReference type="ARBA" id="ARBA00022475"/>
    </source>
</evidence>
<accession>A0A2M9ZHG6</accession>
<dbReference type="GO" id="GO:0008360">
    <property type="term" value="P:regulation of cell shape"/>
    <property type="evidence" value="ECO:0007669"/>
    <property type="project" value="UniProtKB-KW"/>
</dbReference>
<feature type="transmembrane region" description="Helical" evidence="8">
    <location>
        <begin position="136"/>
        <end position="156"/>
    </location>
</feature>
<keyword evidence="3" id="KW-1003">Cell membrane</keyword>
<protein>
    <submittedName>
        <fullName evidence="9">Rod shape-determining protein MreD</fullName>
    </submittedName>
</protein>
<feature type="transmembrane region" description="Helical" evidence="8">
    <location>
        <begin position="78"/>
        <end position="96"/>
    </location>
</feature>